<keyword evidence="1" id="KW-0808">Transferase</keyword>
<reference evidence="1 2" key="1">
    <citation type="submission" date="2022-04" db="EMBL/GenBank/DDBJ databases">
        <title>Genome diversity in the genus Frankia.</title>
        <authorList>
            <person name="Carlos-Shanley C."/>
            <person name="Hahn D."/>
        </authorList>
    </citation>
    <scope>NUCLEOTIDE SEQUENCE [LARGE SCALE GENOMIC DNA]</scope>
    <source>
        <strain evidence="1 2">Ag45/Mut15</strain>
    </source>
</reference>
<comment type="caution">
    <text evidence="1">The sequence shown here is derived from an EMBL/GenBank/DDBJ whole genome shotgun (WGS) entry which is preliminary data.</text>
</comment>
<keyword evidence="1" id="KW-0489">Methyltransferase</keyword>
<evidence type="ECO:0000313" key="2">
    <source>
        <dbReference type="Proteomes" id="UP001201873"/>
    </source>
</evidence>
<dbReference type="InterPro" id="IPR006764">
    <property type="entry name" value="SAM_dep_MeTrfase_SAV2177_type"/>
</dbReference>
<dbReference type="InterPro" id="IPR029063">
    <property type="entry name" value="SAM-dependent_MTases_sf"/>
</dbReference>
<gene>
    <name evidence="1" type="ORF">MXD59_16575</name>
</gene>
<dbReference type="SUPFAM" id="SSF53335">
    <property type="entry name" value="S-adenosyl-L-methionine-dependent methyltransferases"/>
    <property type="match status" value="1"/>
</dbReference>
<keyword evidence="2" id="KW-1185">Reference proteome</keyword>
<protein>
    <submittedName>
        <fullName evidence="1">SAM-dependent methyltransferase</fullName>
    </submittedName>
</protein>
<dbReference type="Proteomes" id="UP001201873">
    <property type="component" value="Unassembled WGS sequence"/>
</dbReference>
<accession>A0ABT0K0M8</accession>
<name>A0ABT0K0M8_9ACTN</name>
<dbReference type="RefSeq" id="WP_248825619.1">
    <property type="nucleotide sequence ID" value="NZ_JALKFT010000016.1"/>
</dbReference>
<evidence type="ECO:0000313" key="1">
    <source>
        <dbReference type="EMBL" id="MCK9877364.1"/>
    </source>
</evidence>
<dbReference type="GO" id="GO:0008168">
    <property type="term" value="F:methyltransferase activity"/>
    <property type="evidence" value="ECO:0007669"/>
    <property type="project" value="UniProtKB-KW"/>
</dbReference>
<dbReference type="Pfam" id="PF04672">
    <property type="entry name" value="Methyltransf_19"/>
    <property type="match status" value="1"/>
</dbReference>
<dbReference type="GO" id="GO:0032259">
    <property type="term" value="P:methylation"/>
    <property type="evidence" value="ECO:0007669"/>
    <property type="project" value="UniProtKB-KW"/>
</dbReference>
<dbReference type="EMBL" id="JALKFT010000016">
    <property type="protein sequence ID" value="MCK9877364.1"/>
    <property type="molecule type" value="Genomic_DNA"/>
</dbReference>
<organism evidence="1 2">
    <name type="scientific">Frankia umida</name>
    <dbReference type="NCBI Taxonomy" id="573489"/>
    <lineage>
        <taxon>Bacteria</taxon>
        <taxon>Bacillati</taxon>
        <taxon>Actinomycetota</taxon>
        <taxon>Actinomycetes</taxon>
        <taxon>Frankiales</taxon>
        <taxon>Frankiaceae</taxon>
        <taxon>Frankia</taxon>
    </lineage>
</organism>
<proteinExistence type="predicted"/>
<dbReference type="Gene3D" id="3.40.50.150">
    <property type="entry name" value="Vaccinia Virus protein VP39"/>
    <property type="match status" value="1"/>
</dbReference>
<sequence length="332" mass="35154">MADGGVGAGGRMAWIRPRAGERKPVDLKTDQPHTARMYDYFLGGKDNFPADREAGQRAMAGAPDIARAIRANRAFLVRAARYLAAEAGIRQFLDIGTGIPTSPNLHEVAQAITPDARVVYVDNDPLVLAHARALLTSTPAGRTAYLDADLRDIDAILAAPELRDTLDLSQPVALSVLAILHFLPDTETGEPFTLVRRLLDALPAGSCLVVSHGTPDFAPAISEQGAAAYRAGGIAVQLRRRDEFARFFDGLELVDPGIVPVHRWRPDTAPAGAAGATVVPGRTTTVAGTGVDEDGLTEAEIDDFLADDPSGIATAGLADSQVNMYGAVGRFR</sequence>